<dbReference type="EMBL" id="JBHUCZ010000001">
    <property type="protein sequence ID" value="MFD1566513.1"/>
    <property type="molecule type" value="Genomic_DNA"/>
</dbReference>
<proteinExistence type="predicted"/>
<keyword evidence="3" id="KW-1185">Reference proteome</keyword>
<evidence type="ECO:0000313" key="3">
    <source>
        <dbReference type="Proteomes" id="UP001597139"/>
    </source>
</evidence>
<dbReference type="AlphaFoldDB" id="A0ABD6BP42"/>
<accession>A0ABD6BP42</accession>
<evidence type="ECO:0000313" key="2">
    <source>
        <dbReference type="EMBL" id="MFD1566513.1"/>
    </source>
</evidence>
<dbReference type="Proteomes" id="UP001597139">
    <property type="component" value="Unassembled WGS sequence"/>
</dbReference>
<dbReference type="RefSeq" id="WP_267645791.1">
    <property type="nucleotide sequence ID" value="NZ_JANHGR010000001.1"/>
</dbReference>
<comment type="caution">
    <text evidence="2">The sequence shown here is derived from an EMBL/GenBank/DDBJ whole genome shotgun (WGS) entry which is preliminary data.</text>
</comment>
<keyword evidence="1" id="KW-0472">Membrane</keyword>
<keyword evidence="1" id="KW-1133">Transmembrane helix</keyword>
<protein>
    <submittedName>
        <fullName evidence="2">Uncharacterized protein</fullName>
    </submittedName>
</protein>
<reference evidence="2 3" key="1">
    <citation type="journal article" date="2019" name="Int. J. Syst. Evol. Microbiol.">
        <title>The Global Catalogue of Microorganisms (GCM) 10K type strain sequencing project: providing services to taxonomists for standard genome sequencing and annotation.</title>
        <authorList>
            <consortium name="The Broad Institute Genomics Platform"/>
            <consortium name="The Broad Institute Genome Sequencing Center for Infectious Disease"/>
            <person name="Wu L."/>
            <person name="Ma J."/>
        </authorList>
    </citation>
    <scope>NUCLEOTIDE SEQUENCE [LARGE SCALE GENOMIC DNA]</scope>
    <source>
        <strain evidence="2 3">CGMCC 1.12859</strain>
    </source>
</reference>
<keyword evidence="1" id="KW-0812">Transmembrane</keyword>
<feature type="transmembrane region" description="Helical" evidence="1">
    <location>
        <begin position="49"/>
        <end position="70"/>
    </location>
</feature>
<gene>
    <name evidence="2" type="ORF">ACFSAU_03325</name>
</gene>
<sequence>MPIDSLHLLPRDQREWLLPVGFVGLILLTYLLGLVVGTVTNGEPTLPRVVYRPILFPGLFTLAPIGVGAANTYRGASLASTLAAGVAPGVAFFLLARGSLLLGVSDGGDAPAWGLAVLFGGVGVAGALAGVLLVVFGWAIQQWLGDS</sequence>
<evidence type="ECO:0000256" key="1">
    <source>
        <dbReference type="SAM" id="Phobius"/>
    </source>
</evidence>
<feature type="transmembrane region" description="Helical" evidence="1">
    <location>
        <begin position="115"/>
        <end position="140"/>
    </location>
</feature>
<name>A0ABD6BP42_9EURY</name>
<feature type="transmembrane region" description="Helical" evidence="1">
    <location>
        <begin position="76"/>
        <end position="95"/>
    </location>
</feature>
<feature type="transmembrane region" description="Helical" evidence="1">
    <location>
        <begin position="16"/>
        <end position="37"/>
    </location>
</feature>
<organism evidence="2 3">
    <name type="scientific">Halolamina litorea</name>
    <dbReference type="NCBI Taxonomy" id="1515593"/>
    <lineage>
        <taxon>Archaea</taxon>
        <taxon>Methanobacteriati</taxon>
        <taxon>Methanobacteriota</taxon>
        <taxon>Stenosarchaea group</taxon>
        <taxon>Halobacteria</taxon>
        <taxon>Halobacteriales</taxon>
        <taxon>Haloferacaceae</taxon>
    </lineage>
</organism>